<comment type="caution">
    <text evidence="5">The sequence shown here is derived from an EMBL/GenBank/DDBJ whole genome shotgun (WGS) entry which is preliminary data.</text>
</comment>
<dbReference type="PANTHER" id="PTHR36191:SF4">
    <property type="entry name" value="VWFD DOMAIN-CONTAINING PROTEIN"/>
    <property type="match status" value="1"/>
</dbReference>
<evidence type="ECO:0000256" key="1">
    <source>
        <dbReference type="ARBA" id="ARBA00022729"/>
    </source>
</evidence>
<feature type="chain" id="PRO_5043684350" description="UMOD/GP2/OIT3-like D8C domain-containing protein" evidence="3">
    <location>
        <begin position="21"/>
        <end position="195"/>
    </location>
</feature>
<evidence type="ECO:0000313" key="6">
    <source>
        <dbReference type="Proteomes" id="UP001159428"/>
    </source>
</evidence>
<keyword evidence="1 3" id="KW-0732">Signal</keyword>
<gene>
    <name evidence="5" type="ORF">PMEA_00035491</name>
</gene>
<keyword evidence="6" id="KW-1185">Reference proteome</keyword>
<accession>A0AAU9Y024</accession>
<evidence type="ECO:0000259" key="4">
    <source>
        <dbReference type="Pfam" id="PF23283"/>
    </source>
</evidence>
<feature type="signal peptide" evidence="3">
    <location>
        <begin position="1"/>
        <end position="20"/>
    </location>
</feature>
<keyword evidence="2" id="KW-1015">Disulfide bond</keyword>
<dbReference type="EMBL" id="CALNXJ010000091">
    <property type="protein sequence ID" value="CAH3163270.1"/>
    <property type="molecule type" value="Genomic_DNA"/>
</dbReference>
<evidence type="ECO:0000313" key="5">
    <source>
        <dbReference type="EMBL" id="CAH3163270.1"/>
    </source>
</evidence>
<dbReference type="PANTHER" id="PTHR36191">
    <property type="entry name" value="ENDO/EXONUCLEASE/PHOSPHATASE DOMAIN-CONTAINING PROTEIN-RELATED"/>
    <property type="match status" value="1"/>
</dbReference>
<protein>
    <recommendedName>
        <fullName evidence="4">UMOD/GP2/OIT3-like D8C domain-containing protein</fullName>
    </recommendedName>
</protein>
<evidence type="ECO:0000256" key="3">
    <source>
        <dbReference type="SAM" id="SignalP"/>
    </source>
</evidence>
<sequence length="195" mass="21626">MRSTFVASLLVFILIQGSKPVVGGGKKLKQLQARVKALEECQPCSVIEELLVRVKALENRTPAPPPPTKAPMPSECQNYQVLADASRNVNHGANPLLCDNHLKPNWYRFQGAAGVKMVSSCPQTSRCGTHATGWLSGNHPSVEEGKVTRKVCFSWSNCCTWSIDIQVMNCGDFYIYYIDGTPREHQCHLRYCGTN</sequence>
<dbReference type="Proteomes" id="UP001159428">
    <property type="component" value="Unassembled WGS sequence"/>
</dbReference>
<reference evidence="5 6" key="1">
    <citation type="submission" date="2022-05" db="EMBL/GenBank/DDBJ databases">
        <authorList>
            <consortium name="Genoscope - CEA"/>
            <person name="William W."/>
        </authorList>
    </citation>
    <scope>NUCLEOTIDE SEQUENCE [LARGE SCALE GENOMIC DNA]</scope>
</reference>
<proteinExistence type="predicted"/>
<organism evidence="5 6">
    <name type="scientific">Pocillopora meandrina</name>
    <dbReference type="NCBI Taxonomy" id="46732"/>
    <lineage>
        <taxon>Eukaryota</taxon>
        <taxon>Metazoa</taxon>
        <taxon>Cnidaria</taxon>
        <taxon>Anthozoa</taxon>
        <taxon>Hexacorallia</taxon>
        <taxon>Scleractinia</taxon>
        <taxon>Astrocoeniina</taxon>
        <taxon>Pocilloporidae</taxon>
        <taxon>Pocillopora</taxon>
    </lineage>
</organism>
<dbReference type="InterPro" id="IPR057774">
    <property type="entry name" value="D8C_UMOD/GP2/OIT3-like"/>
</dbReference>
<name>A0AAU9Y024_9CNID</name>
<evidence type="ECO:0000256" key="2">
    <source>
        <dbReference type="ARBA" id="ARBA00023157"/>
    </source>
</evidence>
<dbReference type="Pfam" id="PF23283">
    <property type="entry name" value="D8C_UMOD"/>
    <property type="match status" value="1"/>
</dbReference>
<feature type="domain" description="UMOD/GP2/OIT3-like D8C" evidence="4">
    <location>
        <begin position="112"/>
        <end position="192"/>
    </location>
</feature>
<dbReference type="AlphaFoldDB" id="A0AAU9Y024"/>